<gene>
    <name evidence="1" type="ORF">BS47DRAFT_845666</name>
</gene>
<protein>
    <submittedName>
        <fullName evidence="1">Uncharacterized protein</fullName>
    </submittedName>
</protein>
<evidence type="ECO:0000313" key="2">
    <source>
        <dbReference type="Proteomes" id="UP000886523"/>
    </source>
</evidence>
<reference evidence="1" key="1">
    <citation type="journal article" date="2020" name="Nat. Commun.">
        <title>Large-scale genome sequencing of mycorrhizal fungi provides insights into the early evolution of symbiotic traits.</title>
        <authorList>
            <person name="Miyauchi S."/>
            <person name="Kiss E."/>
            <person name="Kuo A."/>
            <person name="Drula E."/>
            <person name="Kohler A."/>
            <person name="Sanchez-Garcia M."/>
            <person name="Morin E."/>
            <person name="Andreopoulos B."/>
            <person name="Barry K.W."/>
            <person name="Bonito G."/>
            <person name="Buee M."/>
            <person name="Carver A."/>
            <person name="Chen C."/>
            <person name="Cichocki N."/>
            <person name="Clum A."/>
            <person name="Culley D."/>
            <person name="Crous P.W."/>
            <person name="Fauchery L."/>
            <person name="Girlanda M."/>
            <person name="Hayes R.D."/>
            <person name="Keri Z."/>
            <person name="LaButti K."/>
            <person name="Lipzen A."/>
            <person name="Lombard V."/>
            <person name="Magnuson J."/>
            <person name="Maillard F."/>
            <person name="Murat C."/>
            <person name="Nolan M."/>
            <person name="Ohm R.A."/>
            <person name="Pangilinan J."/>
            <person name="Pereira M.F."/>
            <person name="Perotto S."/>
            <person name="Peter M."/>
            <person name="Pfister S."/>
            <person name="Riley R."/>
            <person name="Sitrit Y."/>
            <person name="Stielow J.B."/>
            <person name="Szollosi G."/>
            <person name="Zifcakova L."/>
            <person name="Stursova M."/>
            <person name="Spatafora J.W."/>
            <person name="Tedersoo L."/>
            <person name="Vaario L.M."/>
            <person name="Yamada A."/>
            <person name="Yan M."/>
            <person name="Wang P."/>
            <person name="Xu J."/>
            <person name="Bruns T."/>
            <person name="Baldrian P."/>
            <person name="Vilgalys R."/>
            <person name="Dunand C."/>
            <person name="Henrissat B."/>
            <person name="Grigoriev I.V."/>
            <person name="Hibbett D."/>
            <person name="Nagy L.G."/>
            <person name="Martin F.M."/>
        </authorList>
    </citation>
    <scope>NUCLEOTIDE SEQUENCE</scope>
    <source>
        <strain evidence="1">UP504</strain>
    </source>
</reference>
<accession>A0A9P6B9Q8</accession>
<name>A0A9P6B9Q8_9AGAM</name>
<proteinExistence type="predicted"/>
<sequence>MVFKLSATLTGNTQDVRAVASPSPSLVLSASQDTKAIAWTRPDTGSSFIPSKPFDAGTGFVKVVHPRQKFHKAILSPVDRIL</sequence>
<evidence type="ECO:0000313" key="1">
    <source>
        <dbReference type="EMBL" id="KAF9520130.1"/>
    </source>
</evidence>
<comment type="caution">
    <text evidence="1">The sequence shown here is derived from an EMBL/GenBank/DDBJ whole genome shotgun (WGS) entry which is preliminary data.</text>
</comment>
<dbReference type="EMBL" id="MU128913">
    <property type="protein sequence ID" value="KAF9520130.1"/>
    <property type="molecule type" value="Genomic_DNA"/>
</dbReference>
<dbReference type="OrthoDB" id="10265988at2759"/>
<organism evidence="1 2">
    <name type="scientific">Hydnum rufescens UP504</name>
    <dbReference type="NCBI Taxonomy" id="1448309"/>
    <lineage>
        <taxon>Eukaryota</taxon>
        <taxon>Fungi</taxon>
        <taxon>Dikarya</taxon>
        <taxon>Basidiomycota</taxon>
        <taxon>Agaricomycotina</taxon>
        <taxon>Agaricomycetes</taxon>
        <taxon>Cantharellales</taxon>
        <taxon>Hydnaceae</taxon>
        <taxon>Hydnum</taxon>
    </lineage>
</organism>
<dbReference type="InterPro" id="IPR015943">
    <property type="entry name" value="WD40/YVTN_repeat-like_dom_sf"/>
</dbReference>
<dbReference type="Gene3D" id="2.130.10.10">
    <property type="entry name" value="YVTN repeat-like/Quinoprotein amine dehydrogenase"/>
    <property type="match status" value="1"/>
</dbReference>
<dbReference type="AlphaFoldDB" id="A0A9P6B9Q8"/>
<keyword evidence="2" id="KW-1185">Reference proteome</keyword>
<dbReference type="Proteomes" id="UP000886523">
    <property type="component" value="Unassembled WGS sequence"/>
</dbReference>